<evidence type="ECO:0000256" key="1">
    <source>
        <dbReference type="SAM" id="Phobius"/>
    </source>
</evidence>
<name>A0ABP9V976_9DEIO</name>
<feature type="transmembrane region" description="Helical" evidence="1">
    <location>
        <begin position="15"/>
        <end position="38"/>
    </location>
</feature>
<accession>A0ABP9V976</accession>
<proteinExistence type="predicted"/>
<evidence type="ECO:0000313" key="2">
    <source>
        <dbReference type="EMBL" id="GAA5501085.1"/>
    </source>
</evidence>
<evidence type="ECO:0000313" key="3">
    <source>
        <dbReference type="Proteomes" id="UP001458946"/>
    </source>
</evidence>
<reference evidence="2 3" key="1">
    <citation type="submission" date="2024-02" db="EMBL/GenBank/DDBJ databases">
        <title>Deinococcus xinjiangensis NBRC 107630.</title>
        <authorList>
            <person name="Ichikawa N."/>
            <person name="Katano-Makiyama Y."/>
            <person name="Hidaka K."/>
        </authorList>
    </citation>
    <scope>NUCLEOTIDE SEQUENCE [LARGE SCALE GENOMIC DNA]</scope>
    <source>
        <strain evidence="2 3">NBRC 107630</strain>
    </source>
</reference>
<keyword evidence="1" id="KW-0472">Membrane</keyword>
<comment type="caution">
    <text evidence="2">The sequence shown here is derived from an EMBL/GenBank/DDBJ whole genome shotgun (WGS) entry which is preliminary data.</text>
</comment>
<dbReference type="EMBL" id="BAABRN010000006">
    <property type="protein sequence ID" value="GAA5501085.1"/>
    <property type="molecule type" value="Genomic_DNA"/>
</dbReference>
<protein>
    <submittedName>
        <fullName evidence="2">Uncharacterized protein</fullName>
    </submittedName>
</protein>
<keyword evidence="3" id="KW-1185">Reference proteome</keyword>
<keyword evidence="1" id="KW-1133">Transmembrane helix</keyword>
<keyword evidence="1" id="KW-0812">Transmembrane</keyword>
<organism evidence="2 3">
    <name type="scientific">Deinococcus xinjiangensis</name>
    <dbReference type="NCBI Taxonomy" id="457454"/>
    <lineage>
        <taxon>Bacteria</taxon>
        <taxon>Thermotogati</taxon>
        <taxon>Deinococcota</taxon>
        <taxon>Deinococci</taxon>
        <taxon>Deinococcales</taxon>
        <taxon>Deinococcaceae</taxon>
        <taxon>Deinococcus</taxon>
    </lineage>
</organism>
<gene>
    <name evidence="2" type="ORF">Dxin01_00816</name>
</gene>
<sequence>MSHPSPRRPKPRRPIWLGTAVSLSVILLIIGTTLWLLLGDAFLP</sequence>
<dbReference type="RefSeq" id="WP_353541059.1">
    <property type="nucleotide sequence ID" value="NZ_BAABRN010000006.1"/>
</dbReference>
<dbReference type="Proteomes" id="UP001458946">
    <property type="component" value="Unassembled WGS sequence"/>
</dbReference>